<reference evidence="2 3" key="1">
    <citation type="submission" date="2017-10" db="EMBL/GenBank/DDBJ databases">
        <title>Comparative genomics in systemic dimorphic fungi from Ajellomycetaceae.</title>
        <authorList>
            <person name="Munoz J.F."/>
            <person name="Mcewen J.G."/>
            <person name="Clay O.K."/>
            <person name="Cuomo C.A."/>
        </authorList>
    </citation>
    <scope>NUCLEOTIDE SEQUENCE [LARGE SCALE GENOMIC DNA]</scope>
    <source>
        <strain evidence="2 3">UAMH130</strain>
    </source>
</reference>
<evidence type="ECO:0000256" key="1">
    <source>
        <dbReference type="SAM" id="MobiDB-lite"/>
    </source>
</evidence>
<evidence type="ECO:0000313" key="2">
    <source>
        <dbReference type="EMBL" id="PGG99811.1"/>
    </source>
</evidence>
<feature type="compositionally biased region" description="Basic and acidic residues" evidence="1">
    <location>
        <begin position="39"/>
        <end position="50"/>
    </location>
</feature>
<feature type="non-terminal residue" evidence="2">
    <location>
        <position position="1"/>
    </location>
</feature>
<accession>A0A2B7WTK5</accession>
<proteinExistence type="predicted"/>
<gene>
    <name evidence="2" type="ORF">GX51_06102</name>
</gene>
<comment type="caution">
    <text evidence="2">The sequence shown here is derived from an EMBL/GenBank/DDBJ whole genome shotgun (WGS) entry which is preliminary data.</text>
</comment>
<evidence type="ECO:0000313" key="3">
    <source>
        <dbReference type="Proteomes" id="UP000224080"/>
    </source>
</evidence>
<feature type="region of interest" description="Disordered" evidence="1">
    <location>
        <begin position="39"/>
        <end position="65"/>
    </location>
</feature>
<organism evidence="2 3">
    <name type="scientific">Blastomyces parvus</name>
    <dbReference type="NCBI Taxonomy" id="2060905"/>
    <lineage>
        <taxon>Eukaryota</taxon>
        <taxon>Fungi</taxon>
        <taxon>Dikarya</taxon>
        <taxon>Ascomycota</taxon>
        <taxon>Pezizomycotina</taxon>
        <taxon>Eurotiomycetes</taxon>
        <taxon>Eurotiomycetidae</taxon>
        <taxon>Onygenales</taxon>
        <taxon>Ajellomycetaceae</taxon>
        <taxon>Blastomyces</taxon>
    </lineage>
</organism>
<protein>
    <submittedName>
        <fullName evidence="2">Uncharacterized protein</fullName>
    </submittedName>
</protein>
<sequence>ELKKTYDEELKKIIDLRFSELNTENLEILKEFENLFKDNSEDTESEESRTDLQNLSEYSVETDEY</sequence>
<dbReference type="EMBL" id="PDNC01000095">
    <property type="protein sequence ID" value="PGG99811.1"/>
    <property type="molecule type" value="Genomic_DNA"/>
</dbReference>
<dbReference type="Proteomes" id="UP000224080">
    <property type="component" value="Unassembled WGS sequence"/>
</dbReference>
<keyword evidence="3" id="KW-1185">Reference proteome</keyword>
<dbReference type="AlphaFoldDB" id="A0A2B7WTK5"/>
<name>A0A2B7WTK5_9EURO</name>